<dbReference type="Gene3D" id="1.10.220.150">
    <property type="entry name" value="Arf GTPase activating protein"/>
    <property type="match status" value="1"/>
</dbReference>
<gene>
    <name evidence="16" type="primary">LOC113207192</name>
</gene>
<dbReference type="SUPFAM" id="SSF103657">
    <property type="entry name" value="BAR/IMD domain-like"/>
    <property type="match status" value="1"/>
</dbReference>
<dbReference type="SMART" id="SM00326">
    <property type="entry name" value="SH3"/>
    <property type="match status" value="1"/>
</dbReference>
<keyword evidence="4" id="KW-0479">Metal-binding</keyword>
<evidence type="ECO:0000256" key="4">
    <source>
        <dbReference type="ARBA" id="ARBA00022723"/>
    </source>
</evidence>
<feature type="region of interest" description="Disordered" evidence="11">
    <location>
        <begin position="871"/>
        <end position="930"/>
    </location>
</feature>
<dbReference type="InterPro" id="IPR036770">
    <property type="entry name" value="Ankyrin_rpt-contain_sf"/>
</dbReference>
<dbReference type="OrthoDB" id="435430at2759"/>
<dbReference type="AlphaFoldDB" id="A0A9C6WZD4"/>
<dbReference type="RefSeq" id="XP_052122883.1">
    <property type="nucleotide sequence ID" value="XM_052266923.1"/>
</dbReference>
<keyword evidence="15" id="KW-1185">Reference proteome</keyword>
<feature type="domain" description="PH" evidence="13">
    <location>
        <begin position="341"/>
        <end position="435"/>
    </location>
</feature>
<dbReference type="GO" id="GO:0008270">
    <property type="term" value="F:zinc ion binding"/>
    <property type="evidence" value="ECO:0007669"/>
    <property type="project" value="UniProtKB-KW"/>
</dbReference>
<keyword evidence="7 8" id="KW-0040">ANK repeat</keyword>
<dbReference type="InterPro" id="IPR001849">
    <property type="entry name" value="PH_domain"/>
</dbReference>
<dbReference type="CDD" id="cd08834">
    <property type="entry name" value="ArfGap_ASAP"/>
    <property type="match status" value="1"/>
</dbReference>
<dbReference type="SUPFAM" id="SSF57863">
    <property type="entry name" value="ArfGap/RecO-like zinc finger"/>
    <property type="match status" value="1"/>
</dbReference>
<dbReference type="CDD" id="cd07604">
    <property type="entry name" value="BAR_ASAPs"/>
    <property type="match status" value="1"/>
</dbReference>
<dbReference type="SMART" id="SM00233">
    <property type="entry name" value="PH"/>
    <property type="match status" value="1"/>
</dbReference>
<feature type="domain" description="Arf-GAP" evidence="14">
    <location>
        <begin position="462"/>
        <end position="583"/>
    </location>
</feature>
<evidence type="ECO:0000313" key="15">
    <source>
        <dbReference type="Proteomes" id="UP000504606"/>
    </source>
</evidence>
<evidence type="ECO:0000259" key="14">
    <source>
        <dbReference type="PROSITE" id="PS50115"/>
    </source>
</evidence>
<dbReference type="Proteomes" id="UP000504606">
    <property type="component" value="Unplaced"/>
</dbReference>
<dbReference type="InterPro" id="IPR036028">
    <property type="entry name" value="SH3-like_dom_sf"/>
</dbReference>
<feature type="compositionally biased region" description="Polar residues" evidence="11">
    <location>
        <begin position="884"/>
        <end position="905"/>
    </location>
</feature>
<accession>A0A9C6WZD4</accession>
<feature type="region of interest" description="Disordered" evidence="11">
    <location>
        <begin position="660"/>
        <end position="679"/>
    </location>
</feature>
<sequence length="1166" mass="129400">MPGLISVNEFVEETREDYNSPTTSTFVSRMPQCRQSVNQLEETLDYDRDGLTKMKKAIKAIHNSGNSHVGNEMYLSRALERLGGTAMEKDSEPDIGAAFLKFAVVTKELSALMKTLMQNINNIVMFPLDTLLKGDLRGVKGDLKRPFDRAWKDYETKYTKIEKERKAHAKEAGLIRTEITAPEVAEDMEKERRLFQLQMCEYLIKVNEIKTKKGIELLQHLVEYYHAQTNYFQDGLKTIEHFGSYVADLSNKLQKIRQKQDEERRRLSELRTLLRNAPGLEKEQHPRTHENPQARGNPIVTGPEKVPERSERVANSTNDRGTDKSGGYSLHQLQACDKQAGNTRTGHLLKKSEGKMRRVWQKRKCSVQAEGFLDICHADESKPPTKVNLLTCQIKLVPDDKRCFDLISYNRTYHFQAEDEADQRAWMSVLVNCKEGALHRAFDDSGKSGGSKINPSLLELQQAIIRYVQKLPGNDRCCDCNSQNDATWLSTNFGIIVCIECSGIHREMGVHISRIQSLTLDNVGTSQLLLARHMTNNAFNDIMEASLHCPKLSPNSTMEERYEYIRAKYVDKKFAIQTCADERDLLSDLEHAVNNRNLYHLLQVFAEGADFGSPLPTSDIGETALHLAVVRELGGSLHIVDFLVQNMPSQAIDRVTANFSTPGTPAGTPGSGQHSPISNARAGNSALHLCAIHDRVECMKLLIRSGADPMLKNAMDKTALDLAQERGHHSCEELLRHALQRQKSVFDNINIDWNLSHDEGSTDFSDDETVIEDRNGCITPEKKSRSRPPSYAGAGRESPVNIRSRSSTCDSLKSGSSPNTYRQNMAPPPPPQNRKPSIGWNVGLSRSKSLSNTRSFFSNILTGVNAHGSLKKRAAPMPPMYGTLPSNSSHSRTPSDPSLQLQGFHTLSHHKRSPSSESGSHASTLAASGNRGSIPSAIHLVGAKLVIPPGEVPMLKPSSSMDKSGVRRPVGPPPPVPPLGPGIGSGGGPLRMTNGRSSESISSMSSDMEQAVLGVGTSAHNPVPPPRKRKDRGLLRGLEGINYIRAYPYPQMPYFYCPLPQQQQQPPPGSPHGSPSDMELNPNHSNLNLRGAGTPTTPQSAIGTRRCRALYDCEADNEDELSFREGETIIVTNEQTDDENWMEGVLERAPDIRGMFPISFVHMLPD</sequence>
<keyword evidence="6" id="KW-0862">Zinc</keyword>
<dbReference type="InterPro" id="IPR027267">
    <property type="entry name" value="AH/BAR_dom_sf"/>
</dbReference>
<dbReference type="InterPro" id="IPR037844">
    <property type="entry name" value="PH_ASAP"/>
</dbReference>
<protein>
    <submittedName>
        <fullName evidence="16">ArfGAP with SH3 domain, ANK repeat and PH domain-containing protein isoform X1</fullName>
    </submittedName>
</protein>
<dbReference type="InterPro" id="IPR001452">
    <property type="entry name" value="SH3_domain"/>
</dbReference>
<dbReference type="CDD" id="cd13251">
    <property type="entry name" value="PH_ASAP"/>
    <property type="match status" value="1"/>
</dbReference>
<dbReference type="Pfam" id="PF12796">
    <property type="entry name" value="Ank_2"/>
    <property type="match status" value="1"/>
</dbReference>
<dbReference type="SMART" id="SM00105">
    <property type="entry name" value="ArfGap"/>
    <property type="match status" value="1"/>
</dbReference>
<dbReference type="Gene3D" id="2.30.30.40">
    <property type="entry name" value="SH3 Domains"/>
    <property type="match status" value="1"/>
</dbReference>
<keyword evidence="2 9" id="KW-0728">SH3 domain</keyword>
<dbReference type="InterPro" id="IPR038508">
    <property type="entry name" value="ArfGAP_dom_sf"/>
</dbReference>
<keyword evidence="10" id="KW-0863">Zinc-finger</keyword>
<evidence type="ECO:0000256" key="11">
    <source>
        <dbReference type="SAM" id="MobiDB-lite"/>
    </source>
</evidence>
<dbReference type="Gene3D" id="1.20.1270.60">
    <property type="entry name" value="Arfaptin homology (AH) domain/BAR domain"/>
    <property type="match status" value="1"/>
</dbReference>
<dbReference type="Pfam" id="PF16746">
    <property type="entry name" value="BAR_3"/>
    <property type="match status" value="1"/>
</dbReference>
<evidence type="ECO:0000256" key="3">
    <source>
        <dbReference type="ARBA" id="ARBA00022490"/>
    </source>
</evidence>
<feature type="compositionally biased region" description="Basic and acidic residues" evidence="11">
    <location>
        <begin position="280"/>
        <end position="292"/>
    </location>
</feature>
<evidence type="ECO:0000256" key="6">
    <source>
        <dbReference type="ARBA" id="ARBA00022833"/>
    </source>
</evidence>
<dbReference type="PANTHER" id="PTHR45854">
    <property type="entry name" value="ASAP FAMILY MEMBER"/>
    <property type="match status" value="1"/>
</dbReference>
<dbReference type="KEGG" id="foc:113207192"/>
<evidence type="ECO:0000256" key="2">
    <source>
        <dbReference type="ARBA" id="ARBA00022443"/>
    </source>
</evidence>
<feature type="region of interest" description="Disordered" evidence="11">
    <location>
        <begin position="757"/>
        <end position="842"/>
    </location>
</feature>
<comment type="subcellular location">
    <subcellularLocation>
        <location evidence="1">Cytoplasm</location>
    </subcellularLocation>
</comment>
<dbReference type="PRINTS" id="PR00405">
    <property type="entry name" value="REVINTRACTNG"/>
</dbReference>
<dbReference type="FunFam" id="2.30.29.30:FF:000322">
    <property type="entry name" value="Uncharacterized protein, isoform B"/>
    <property type="match status" value="1"/>
</dbReference>
<dbReference type="SUPFAM" id="SSF50729">
    <property type="entry name" value="PH domain-like"/>
    <property type="match status" value="1"/>
</dbReference>
<organism evidence="15 16">
    <name type="scientific">Frankliniella occidentalis</name>
    <name type="common">Western flower thrips</name>
    <name type="synonym">Euthrips occidentalis</name>
    <dbReference type="NCBI Taxonomy" id="133901"/>
    <lineage>
        <taxon>Eukaryota</taxon>
        <taxon>Metazoa</taxon>
        <taxon>Ecdysozoa</taxon>
        <taxon>Arthropoda</taxon>
        <taxon>Hexapoda</taxon>
        <taxon>Insecta</taxon>
        <taxon>Pterygota</taxon>
        <taxon>Neoptera</taxon>
        <taxon>Paraneoptera</taxon>
        <taxon>Thysanoptera</taxon>
        <taxon>Terebrantia</taxon>
        <taxon>Thripoidea</taxon>
        <taxon>Thripidae</taxon>
        <taxon>Frankliniella</taxon>
    </lineage>
</organism>
<evidence type="ECO:0000256" key="9">
    <source>
        <dbReference type="PROSITE-ProRule" id="PRU00192"/>
    </source>
</evidence>
<dbReference type="GO" id="GO:0005096">
    <property type="term" value="F:GTPase activator activity"/>
    <property type="evidence" value="ECO:0007669"/>
    <property type="project" value="InterPro"/>
</dbReference>
<dbReference type="PANTHER" id="PTHR45854:SF3">
    <property type="entry name" value="ARFGAP WITH SH3 DOMAIN, ANK REPEAT AND PH DOMAIN-CONTAINING PROTEIN"/>
    <property type="match status" value="1"/>
</dbReference>
<dbReference type="InterPro" id="IPR004148">
    <property type="entry name" value="BAR_dom"/>
</dbReference>
<feature type="region of interest" description="Disordered" evidence="11">
    <location>
        <begin position="1057"/>
        <end position="1101"/>
    </location>
</feature>
<dbReference type="SUPFAM" id="SSF50044">
    <property type="entry name" value="SH3-domain"/>
    <property type="match status" value="1"/>
</dbReference>
<feature type="compositionally biased region" description="Basic and acidic residues" evidence="11">
    <location>
        <begin position="771"/>
        <end position="783"/>
    </location>
</feature>
<dbReference type="SMART" id="SM00248">
    <property type="entry name" value="ANK"/>
    <property type="match status" value="2"/>
</dbReference>
<dbReference type="Gene3D" id="1.25.40.950">
    <property type="match status" value="1"/>
</dbReference>
<evidence type="ECO:0000259" key="13">
    <source>
        <dbReference type="PROSITE" id="PS50003"/>
    </source>
</evidence>
<reference evidence="16" key="1">
    <citation type="submission" date="2025-08" db="UniProtKB">
        <authorList>
            <consortium name="RefSeq"/>
        </authorList>
    </citation>
    <scope>IDENTIFICATION</scope>
    <source>
        <tissue evidence="16">Whole organism</tissue>
    </source>
</reference>
<evidence type="ECO:0000256" key="10">
    <source>
        <dbReference type="PROSITE-ProRule" id="PRU00288"/>
    </source>
</evidence>
<dbReference type="PROSITE" id="PS50003">
    <property type="entry name" value="PH_DOMAIN"/>
    <property type="match status" value="1"/>
</dbReference>
<feature type="repeat" description="ANK" evidence="8">
    <location>
        <begin position="682"/>
        <end position="714"/>
    </location>
</feature>
<dbReference type="FunFam" id="1.20.1270.60:FF:000036">
    <property type="entry name" value="Arf-GAP with SH3 domain, ANK repeat and PH domain-containing protein 3"/>
    <property type="match status" value="1"/>
</dbReference>
<feature type="compositionally biased region" description="Polar residues" evidence="11">
    <location>
        <begin position="801"/>
        <end position="823"/>
    </location>
</feature>
<dbReference type="Pfam" id="PF01412">
    <property type="entry name" value="ArfGap"/>
    <property type="match status" value="1"/>
</dbReference>
<dbReference type="Pfam" id="PF00018">
    <property type="entry name" value="SH3_1"/>
    <property type="match status" value="1"/>
</dbReference>
<evidence type="ECO:0000313" key="16">
    <source>
        <dbReference type="RefSeq" id="XP_052122883.1"/>
    </source>
</evidence>
<dbReference type="InterPro" id="IPR011993">
    <property type="entry name" value="PH-like_dom_sf"/>
</dbReference>
<dbReference type="GeneID" id="113207192"/>
<dbReference type="CTD" id="35783"/>
<dbReference type="InterPro" id="IPR001164">
    <property type="entry name" value="ArfGAP_dom"/>
</dbReference>
<dbReference type="PROSITE" id="PS50088">
    <property type="entry name" value="ANK_REPEAT"/>
    <property type="match status" value="1"/>
</dbReference>
<keyword evidence="5" id="KW-0677">Repeat</keyword>
<keyword evidence="3" id="KW-0963">Cytoplasm</keyword>
<dbReference type="GO" id="GO:0005737">
    <property type="term" value="C:cytoplasm"/>
    <property type="evidence" value="ECO:0007669"/>
    <property type="project" value="UniProtKB-SubCell"/>
</dbReference>
<dbReference type="Pfam" id="PF00169">
    <property type="entry name" value="PH"/>
    <property type="match status" value="1"/>
</dbReference>
<feature type="domain" description="SH3" evidence="12">
    <location>
        <begin position="1102"/>
        <end position="1166"/>
    </location>
</feature>
<proteinExistence type="predicted"/>
<feature type="compositionally biased region" description="Polar residues" evidence="11">
    <location>
        <begin position="915"/>
        <end position="930"/>
    </location>
</feature>
<dbReference type="PROSITE" id="PS50115">
    <property type="entry name" value="ARFGAP"/>
    <property type="match status" value="1"/>
</dbReference>
<evidence type="ECO:0000256" key="1">
    <source>
        <dbReference type="ARBA" id="ARBA00004496"/>
    </source>
</evidence>
<dbReference type="InterPro" id="IPR043593">
    <property type="entry name" value="ASAP"/>
</dbReference>
<dbReference type="SUPFAM" id="SSF48403">
    <property type="entry name" value="Ankyrin repeat"/>
    <property type="match status" value="1"/>
</dbReference>
<evidence type="ECO:0000256" key="5">
    <source>
        <dbReference type="ARBA" id="ARBA00022737"/>
    </source>
</evidence>
<name>A0A9C6WZD4_FRAOC</name>
<feature type="region of interest" description="Disordered" evidence="11">
    <location>
        <begin position="955"/>
        <end position="1003"/>
    </location>
</feature>
<feature type="compositionally biased region" description="Polar residues" evidence="11">
    <location>
        <begin position="1082"/>
        <end position="1101"/>
    </location>
</feature>
<feature type="compositionally biased region" description="Pro residues" evidence="11">
    <location>
        <begin position="970"/>
        <end position="980"/>
    </location>
</feature>
<dbReference type="InterPro" id="IPR037278">
    <property type="entry name" value="ARFGAP/RecO"/>
</dbReference>
<evidence type="ECO:0000256" key="8">
    <source>
        <dbReference type="PROSITE-ProRule" id="PRU00023"/>
    </source>
</evidence>
<evidence type="ECO:0000259" key="12">
    <source>
        <dbReference type="PROSITE" id="PS50002"/>
    </source>
</evidence>
<dbReference type="PROSITE" id="PS50297">
    <property type="entry name" value="ANK_REP_REGION"/>
    <property type="match status" value="1"/>
</dbReference>
<dbReference type="Gene3D" id="2.30.29.30">
    <property type="entry name" value="Pleckstrin-homology domain (PH domain)/Phosphotyrosine-binding domain (PTB)"/>
    <property type="match status" value="1"/>
</dbReference>
<dbReference type="InterPro" id="IPR002110">
    <property type="entry name" value="Ankyrin_rpt"/>
</dbReference>
<dbReference type="PROSITE" id="PS50002">
    <property type="entry name" value="SH3"/>
    <property type="match status" value="1"/>
</dbReference>
<evidence type="ECO:0000256" key="7">
    <source>
        <dbReference type="ARBA" id="ARBA00023043"/>
    </source>
</evidence>
<dbReference type="Gene3D" id="1.25.40.20">
    <property type="entry name" value="Ankyrin repeat-containing domain"/>
    <property type="match status" value="1"/>
</dbReference>
<feature type="region of interest" description="Disordered" evidence="11">
    <location>
        <begin position="269"/>
        <end position="328"/>
    </location>
</feature>